<dbReference type="STRING" id="303698.A0A1V6TZQ7"/>
<gene>
    <name evidence="7" type="ORF">PENSTE_c001G02453</name>
</gene>
<dbReference type="AlphaFoldDB" id="A0A1V6TZQ7"/>
<evidence type="ECO:0000256" key="4">
    <source>
        <dbReference type="ARBA" id="ARBA00013566"/>
    </source>
</evidence>
<evidence type="ECO:0000256" key="5">
    <source>
        <dbReference type="ARBA" id="ARBA00022946"/>
    </source>
</evidence>
<comment type="subcellular location">
    <subcellularLocation>
        <location evidence="2">Mitochondrion</location>
    </subcellularLocation>
</comment>
<organism evidence="7 8">
    <name type="scientific">Penicillium steckii</name>
    <dbReference type="NCBI Taxonomy" id="303698"/>
    <lineage>
        <taxon>Eukaryota</taxon>
        <taxon>Fungi</taxon>
        <taxon>Dikarya</taxon>
        <taxon>Ascomycota</taxon>
        <taxon>Pezizomycotina</taxon>
        <taxon>Eurotiomycetes</taxon>
        <taxon>Eurotiomycetidae</taxon>
        <taxon>Eurotiales</taxon>
        <taxon>Aspergillaceae</taxon>
        <taxon>Penicillium</taxon>
    </lineage>
</organism>
<dbReference type="PANTHER" id="PTHR13475:SF3">
    <property type="entry name" value="NEUGRIN"/>
    <property type="match status" value="1"/>
</dbReference>
<evidence type="ECO:0000256" key="6">
    <source>
        <dbReference type="SAM" id="MobiDB-lite"/>
    </source>
</evidence>
<dbReference type="GO" id="GO:0005739">
    <property type="term" value="C:mitochondrion"/>
    <property type="evidence" value="ECO:0007669"/>
    <property type="project" value="UniProtKB-SubCell"/>
</dbReference>
<dbReference type="PANTHER" id="PTHR13475">
    <property type="entry name" value="NEUGRIN"/>
    <property type="match status" value="1"/>
</dbReference>
<accession>A0A1V6TZQ7</accession>
<evidence type="ECO:0000256" key="1">
    <source>
        <dbReference type="ARBA" id="ARBA00003548"/>
    </source>
</evidence>
<feature type="compositionally biased region" description="Basic residues" evidence="6">
    <location>
        <begin position="137"/>
        <end position="147"/>
    </location>
</feature>
<dbReference type="Proteomes" id="UP000191285">
    <property type="component" value="Unassembled WGS sequence"/>
</dbReference>
<evidence type="ECO:0000256" key="3">
    <source>
        <dbReference type="ARBA" id="ARBA00010895"/>
    </source>
</evidence>
<comment type="caution">
    <text evidence="7">The sequence shown here is derived from an EMBL/GenBank/DDBJ whole genome shotgun (WGS) entry which is preliminary data.</text>
</comment>
<feature type="region of interest" description="Disordered" evidence="6">
    <location>
        <begin position="92"/>
        <end position="155"/>
    </location>
</feature>
<proteinExistence type="inferred from homology"/>
<keyword evidence="5" id="KW-0809">Transit peptide</keyword>
<dbReference type="OrthoDB" id="5578174at2759"/>
<sequence length="270" mass="30399">MVFQCASSTKLALSNVLGNVFRSQLTHDVSSSSAPRWSSAFLLLQPSQQHRPFASRSRLLQSQNDIPPSITTETHAASMAEPTSQAAVISELTTPPQQSQTQDANAGSIKSPKKRATSKSDSKTTKENNTDKDKKKEKAKKAPKKPKKLEGWEIQKGALEKKFPDGWNPAKRLSPDALDGIRHLHGTAPDRFTTAVLAEEFKVSPEAIRRILKSKWRPSENEMEKRRVRWENRHERIWSQMAELGLRRPSKRAQALSDSRGLFNDRKKRG</sequence>
<dbReference type="Pfam" id="PF06413">
    <property type="entry name" value="Neugrin"/>
    <property type="match status" value="1"/>
</dbReference>
<keyword evidence="8" id="KW-1185">Reference proteome</keyword>
<evidence type="ECO:0000313" key="8">
    <source>
        <dbReference type="Proteomes" id="UP000191285"/>
    </source>
</evidence>
<dbReference type="EMBL" id="MLKD01000001">
    <property type="protein sequence ID" value="OQE31534.1"/>
    <property type="molecule type" value="Genomic_DNA"/>
</dbReference>
<evidence type="ECO:0000313" key="7">
    <source>
        <dbReference type="EMBL" id="OQE31534.1"/>
    </source>
</evidence>
<comment type="function">
    <text evidence="1">Required for respiratory activity and maintenance and expression of the mitochondrial genome.</text>
</comment>
<feature type="compositionally biased region" description="Polar residues" evidence="6">
    <location>
        <begin position="92"/>
        <end position="105"/>
    </location>
</feature>
<evidence type="ECO:0000256" key="2">
    <source>
        <dbReference type="ARBA" id="ARBA00004173"/>
    </source>
</evidence>
<dbReference type="InterPro" id="IPR010487">
    <property type="entry name" value="NGRN/Rrg9"/>
</dbReference>
<name>A0A1V6TZQ7_9EURO</name>
<protein>
    <recommendedName>
        <fullName evidence="4">Required for respiratory growth protein 9, mitochondrial</fullName>
    </recommendedName>
</protein>
<reference evidence="8" key="1">
    <citation type="journal article" date="2017" name="Nat. Microbiol.">
        <title>Global analysis of biosynthetic gene clusters reveals vast potential of secondary metabolite production in Penicillium species.</title>
        <authorList>
            <person name="Nielsen J.C."/>
            <person name="Grijseels S."/>
            <person name="Prigent S."/>
            <person name="Ji B."/>
            <person name="Dainat J."/>
            <person name="Nielsen K.F."/>
            <person name="Frisvad J.C."/>
            <person name="Workman M."/>
            <person name="Nielsen J."/>
        </authorList>
    </citation>
    <scope>NUCLEOTIDE SEQUENCE [LARGE SCALE GENOMIC DNA]</scope>
    <source>
        <strain evidence="8">IBT 24891</strain>
    </source>
</reference>
<feature type="compositionally biased region" description="Basic and acidic residues" evidence="6">
    <location>
        <begin position="118"/>
        <end position="136"/>
    </location>
</feature>
<dbReference type="GO" id="GO:0005634">
    <property type="term" value="C:nucleus"/>
    <property type="evidence" value="ECO:0007669"/>
    <property type="project" value="TreeGrafter"/>
</dbReference>
<comment type="similarity">
    <text evidence="3">Belongs to the RRG9 family.</text>
</comment>
<feature type="region of interest" description="Disordered" evidence="6">
    <location>
        <begin position="247"/>
        <end position="270"/>
    </location>
</feature>